<proteinExistence type="predicted"/>
<dbReference type="EMBL" id="CAUJNA010003596">
    <property type="protein sequence ID" value="CAJ1405674.1"/>
    <property type="molecule type" value="Genomic_DNA"/>
</dbReference>
<dbReference type="InterPro" id="IPR011990">
    <property type="entry name" value="TPR-like_helical_dom_sf"/>
</dbReference>
<dbReference type="PROSITE" id="PS51257">
    <property type="entry name" value="PROKAR_LIPOPROTEIN"/>
    <property type="match status" value="1"/>
</dbReference>
<name>A0AA36JHA6_9DINO</name>
<organism evidence="2 3">
    <name type="scientific">Effrenium voratum</name>
    <dbReference type="NCBI Taxonomy" id="2562239"/>
    <lineage>
        <taxon>Eukaryota</taxon>
        <taxon>Sar</taxon>
        <taxon>Alveolata</taxon>
        <taxon>Dinophyceae</taxon>
        <taxon>Suessiales</taxon>
        <taxon>Symbiodiniaceae</taxon>
        <taxon>Effrenium</taxon>
    </lineage>
</organism>
<evidence type="ECO:0000256" key="1">
    <source>
        <dbReference type="ARBA" id="ARBA00022737"/>
    </source>
</evidence>
<dbReference type="Proteomes" id="UP001178507">
    <property type="component" value="Unassembled WGS sequence"/>
</dbReference>
<dbReference type="PANTHER" id="PTHR47447:SF17">
    <property type="entry name" value="OS12G0638900 PROTEIN"/>
    <property type="match status" value="1"/>
</dbReference>
<comment type="caution">
    <text evidence="2">The sequence shown here is derived from an EMBL/GenBank/DDBJ whole genome shotgun (WGS) entry which is preliminary data.</text>
</comment>
<gene>
    <name evidence="2" type="ORF">EVOR1521_LOCUS27827</name>
</gene>
<accession>A0AA36JHA6</accession>
<evidence type="ECO:0000313" key="2">
    <source>
        <dbReference type="EMBL" id="CAJ1405674.1"/>
    </source>
</evidence>
<sequence length="152" mass="16460">MGRWSMGCLLLQQPDAISFSASISACEKGCQWQRAVALLPRMRCSLVLPNRLSYSGAVSACEKASWSLWPRALRLAAALGSGDVVSHSATISALEKAAQWRLALALLRDLARLRLVANTVTRNAALSACGRAEQWRAAKQLSLRFNACGRTC</sequence>
<evidence type="ECO:0008006" key="4">
    <source>
        <dbReference type="Google" id="ProtNLM"/>
    </source>
</evidence>
<keyword evidence="1" id="KW-0677">Repeat</keyword>
<dbReference type="AlphaFoldDB" id="A0AA36JHA6"/>
<dbReference type="Gene3D" id="1.25.40.10">
    <property type="entry name" value="Tetratricopeptide repeat domain"/>
    <property type="match status" value="1"/>
</dbReference>
<evidence type="ECO:0000313" key="3">
    <source>
        <dbReference type="Proteomes" id="UP001178507"/>
    </source>
</evidence>
<protein>
    <recommendedName>
        <fullName evidence="4">Pentatricopeptide repeat-containing protein</fullName>
    </recommendedName>
</protein>
<reference evidence="2" key="1">
    <citation type="submission" date="2023-08" db="EMBL/GenBank/DDBJ databases">
        <authorList>
            <person name="Chen Y."/>
            <person name="Shah S."/>
            <person name="Dougan E. K."/>
            <person name="Thang M."/>
            <person name="Chan C."/>
        </authorList>
    </citation>
    <scope>NUCLEOTIDE SEQUENCE</scope>
</reference>
<keyword evidence="3" id="KW-1185">Reference proteome</keyword>
<dbReference type="PANTHER" id="PTHR47447">
    <property type="entry name" value="OS03G0856100 PROTEIN"/>
    <property type="match status" value="1"/>
</dbReference>